<dbReference type="GO" id="GO:0016787">
    <property type="term" value="F:hydrolase activity"/>
    <property type="evidence" value="ECO:0007669"/>
    <property type="project" value="UniProtKB-KW"/>
</dbReference>
<gene>
    <name evidence="3" type="ORF">SAMN05421630_101299</name>
</gene>
<dbReference type="InterPro" id="IPR000073">
    <property type="entry name" value="AB_hydrolase_1"/>
</dbReference>
<name>A0A222VMS2_9PSEU</name>
<evidence type="ECO:0000313" key="3">
    <source>
        <dbReference type="EMBL" id="SDC06755.1"/>
    </source>
</evidence>
<keyword evidence="4" id="KW-1185">Reference proteome</keyword>
<dbReference type="PROSITE" id="PS51257">
    <property type="entry name" value="PROKAR_LIPOPROTEIN"/>
    <property type="match status" value="1"/>
</dbReference>
<dbReference type="SUPFAM" id="SSF53474">
    <property type="entry name" value="alpha/beta-Hydrolases"/>
    <property type="match status" value="1"/>
</dbReference>
<comment type="similarity">
    <text evidence="1">Belongs to the peptidase S33 family.</text>
</comment>
<dbReference type="Pfam" id="PF00561">
    <property type="entry name" value="Abhydrolase_1"/>
    <property type="match status" value="1"/>
</dbReference>
<dbReference type="AlphaFoldDB" id="A0A222VMS2"/>
<accession>A0A222VMS2</accession>
<dbReference type="InterPro" id="IPR029058">
    <property type="entry name" value="AB_hydrolase_fold"/>
</dbReference>
<dbReference type="EMBL" id="FMZE01000001">
    <property type="protein sequence ID" value="SDC06755.1"/>
    <property type="molecule type" value="Genomic_DNA"/>
</dbReference>
<dbReference type="Gene3D" id="3.40.50.1820">
    <property type="entry name" value="alpha/beta hydrolase"/>
    <property type="match status" value="1"/>
</dbReference>
<dbReference type="KEGG" id="pmad:BAY61_09690"/>
<dbReference type="PANTHER" id="PTHR43248">
    <property type="entry name" value="2-SUCCINYL-6-HYDROXY-2,4-CYCLOHEXADIENE-1-CARBOXYLATE SYNTHASE"/>
    <property type="match status" value="1"/>
</dbReference>
<dbReference type="Pfam" id="PF08386">
    <property type="entry name" value="Abhydrolase_4"/>
    <property type="match status" value="1"/>
</dbReference>
<organism evidence="3 4">
    <name type="scientific">Prauserella marina</name>
    <dbReference type="NCBI Taxonomy" id="530584"/>
    <lineage>
        <taxon>Bacteria</taxon>
        <taxon>Bacillati</taxon>
        <taxon>Actinomycetota</taxon>
        <taxon>Actinomycetes</taxon>
        <taxon>Pseudonocardiales</taxon>
        <taxon>Pseudonocardiaceae</taxon>
        <taxon>Prauserella</taxon>
    </lineage>
</organism>
<keyword evidence="2 3" id="KW-0378">Hydrolase</keyword>
<sequence length="531" mass="56953">MQRLQWSVVLVAVLAATGCAPAREESGQPPGGVSGAEVPGLLWAECADVPGLLCAEAEVPLDYARPDGTSVTLALTRKPAARDDKLGTLVVHRGGPGYSARDYFAGIEAGAIPPAVNENVSARYDLLGIDTRGSGYSEPAVRCFESEAEAAAFAEKVPTVPTTESERTERAEADAEYARRCHERGGELLDHLTSAVMARDLDLVREALGERRLDYLGQSYGTHLGAVYASMFPERTGRFVFDSVLDPQRRDAGEPGSTPSSRLGADVATAQTLDEFLRLCEEAGTGCQFGGSDPRGELEKLLSTLREAPVPLTAPDGEVVPLGYDYVVTWTGQWLYQPAFWNELGGAPFLAAVSAAVEDPDGEAAATLAEEIRANRQAGLMSAPYTAINPVYHAVTCVETQGPRDAAALADHAREREALVPHFGALRAYQTSPCPVWQGERARPVPLPGEIRTGEPVLIVNSRFDPATPVWSAERMHELFPGSALLVNEGWGHVASQQSGCVREATSRYLLSGELPERGQRCEPDNVPFTE</sequence>
<dbReference type="OrthoDB" id="4006962at2"/>
<reference evidence="3 4" key="1">
    <citation type="submission" date="2016-10" db="EMBL/GenBank/DDBJ databases">
        <authorList>
            <person name="de Groot N.N."/>
        </authorList>
    </citation>
    <scope>NUCLEOTIDE SEQUENCE [LARGE SCALE GENOMIC DNA]</scope>
    <source>
        <strain evidence="3 4">CGMCC 4.5506</strain>
    </source>
</reference>
<dbReference type="InterPro" id="IPR013595">
    <property type="entry name" value="Pept_S33_TAP-like_C"/>
</dbReference>
<dbReference type="STRING" id="530584.SAMN05421630_101299"/>
<evidence type="ECO:0000256" key="1">
    <source>
        <dbReference type="ARBA" id="ARBA00010088"/>
    </source>
</evidence>
<dbReference type="InterPro" id="IPR051601">
    <property type="entry name" value="Serine_prot/Carboxylest_S33"/>
</dbReference>
<dbReference type="Proteomes" id="UP000199494">
    <property type="component" value="Unassembled WGS sequence"/>
</dbReference>
<evidence type="ECO:0000313" key="4">
    <source>
        <dbReference type="Proteomes" id="UP000199494"/>
    </source>
</evidence>
<proteinExistence type="inferred from homology"/>
<dbReference type="PANTHER" id="PTHR43248:SF25">
    <property type="entry name" value="AB HYDROLASE-1 DOMAIN-CONTAINING PROTEIN-RELATED"/>
    <property type="match status" value="1"/>
</dbReference>
<evidence type="ECO:0000256" key="2">
    <source>
        <dbReference type="ARBA" id="ARBA00022801"/>
    </source>
</evidence>
<dbReference type="RefSeq" id="WP_091795345.1">
    <property type="nucleotide sequence ID" value="NZ_CP016353.1"/>
</dbReference>
<protein>
    <submittedName>
        <fullName evidence="3">Alpha/beta hydrolase fold</fullName>
    </submittedName>
</protein>